<dbReference type="PANTHER" id="PTHR13109:SF7">
    <property type="entry name" value="NEUROCHONDRIN"/>
    <property type="match status" value="1"/>
</dbReference>
<proteinExistence type="predicted"/>
<sequence>LLARLRHRNLALPDIAPSGGPAPTAGPQPPLALSRSVAGPAGPAPTDRVNSQPSHLPAGWPSQAHLAVGHPSSILARQPGPEMLHGALKSVTDKVWAAYMHVGILAILQNRVASADKFRALILVESTMSILGENWLLDCTHLPDDQNPLSVDKSLLLILESARVEVAVLLDELAYLNFSSNMHFISLTIVELKQGLALICYKASVIGWLCQDLPE</sequence>
<feature type="region of interest" description="Disordered" evidence="1">
    <location>
        <begin position="12"/>
        <end position="62"/>
    </location>
</feature>
<reference evidence="2" key="1">
    <citation type="submission" date="2017-07" db="EMBL/GenBank/DDBJ databases">
        <title>Taro Niue Genome Assembly and Annotation.</title>
        <authorList>
            <person name="Atibalentja N."/>
            <person name="Keating K."/>
            <person name="Fields C.J."/>
        </authorList>
    </citation>
    <scope>NUCLEOTIDE SEQUENCE</scope>
    <source>
        <strain evidence="2">Niue_2</strain>
        <tissue evidence="2">Leaf</tissue>
    </source>
</reference>
<evidence type="ECO:0000256" key="1">
    <source>
        <dbReference type="SAM" id="MobiDB-lite"/>
    </source>
</evidence>
<dbReference type="Pfam" id="PF05536">
    <property type="entry name" value="Neurochondrin"/>
    <property type="match status" value="1"/>
</dbReference>
<protein>
    <submittedName>
        <fullName evidence="2">Uncharacterized protein</fullName>
    </submittedName>
</protein>
<organism evidence="2 3">
    <name type="scientific">Colocasia esculenta</name>
    <name type="common">Wild taro</name>
    <name type="synonym">Arum esculentum</name>
    <dbReference type="NCBI Taxonomy" id="4460"/>
    <lineage>
        <taxon>Eukaryota</taxon>
        <taxon>Viridiplantae</taxon>
        <taxon>Streptophyta</taxon>
        <taxon>Embryophyta</taxon>
        <taxon>Tracheophyta</taxon>
        <taxon>Spermatophyta</taxon>
        <taxon>Magnoliopsida</taxon>
        <taxon>Liliopsida</taxon>
        <taxon>Araceae</taxon>
        <taxon>Aroideae</taxon>
        <taxon>Colocasieae</taxon>
        <taxon>Colocasia</taxon>
    </lineage>
</organism>
<feature type="non-terminal residue" evidence="2">
    <location>
        <position position="1"/>
    </location>
</feature>
<comment type="caution">
    <text evidence="2">The sequence shown here is derived from an EMBL/GenBank/DDBJ whole genome shotgun (WGS) entry which is preliminary data.</text>
</comment>
<feature type="compositionally biased region" description="Low complexity" evidence="1">
    <location>
        <begin position="12"/>
        <end position="23"/>
    </location>
</feature>
<dbReference type="Proteomes" id="UP000652761">
    <property type="component" value="Unassembled WGS sequence"/>
</dbReference>
<dbReference type="OrthoDB" id="742397at2759"/>
<dbReference type="InterPro" id="IPR008709">
    <property type="entry name" value="Neurochondrin"/>
</dbReference>
<evidence type="ECO:0000313" key="2">
    <source>
        <dbReference type="EMBL" id="MQM18894.1"/>
    </source>
</evidence>
<evidence type="ECO:0000313" key="3">
    <source>
        <dbReference type="Proteomes" id="UP000652761"/>
    </source>
</evidence>
<keyword evidence="3" id="KW-1185">Reference proteome</keyword>
<gene>
    <name evidence="2" type="ORF">Taro_051895</name>
</gene>
<dbReference type="PANTHER" id="PTHR13109">
    <property type="entry name" value="NEUROCHONDRIN"/>
    <property type="match status" value="1"/>
</dbReference>
<dbReference type="AlphaFoldDB" id="A0A843XH52"/>
<dbReference type="EMBL" id="NMUH01008517">
    <property type="protein sequence ID" value="MQM18894.1"/>
    <property type="molecule type" value="Genomic_DNA"/>
</dbReference>
<accession>A0A843XH52</accession>
<name>A0A843XH52_COLES</name>